<keyword evidence="4" id="KW-0472">Membrane</keyword>
<dbReference type="GO" id="GO:0005737">
    <property type="term" value="C:cytoplasm"/>
    <property type="evidence" value="ECO:0007669"/>
    <property type="project" value="UniProtKB-ARBA"/>
</dbReference>
<keyword evidence="2" id="KW-0597">Phosphoprotein</keyword>
<gene>
    <name evidence="8" type="primary">LOC117645652</name>
</gene>
<dbReference type="SMART" id="SM00150">
    <property type="entry name" value="SPEC"/>
    <property type="match status" value="2"/>
</dbReference>
<dbReference type="PANTHER" id="PTHR14514">
    <property type="entry name" value="PKA ANCHORING PROTEIN"/>
    <property type="match status" value="1"/>
</dbReference>
<dbReference type="InterPro" id="IPR002017">
    <property type="entry name" value="Spectrin_repeat"/>
</dbReference>
<dbReference type="PANTHER" id="PTHR14514:SF7">
    <property type="entry name" value="KASH DOMAIN-CONTAINING PROTEIN"/>
    <property type="match status" value="1"/>
</dbReference>
<evidence type="ECO:0000256" key="3">
    <source>
        <dbReference type="ARBA" id="ARBA00022737"/>
    </source>
</evidence>
<keyword evidence="6" id="KW-0175">Coiled coil</keyword>
<dbReference type="OrthoDB" id="8194344at2759"/>
<dbReference type="Gene3D" id="1.20.58.60">
    <property type="match status" value="1"/>
</dbReference>
<comment type="subcellular location">
    <subcellularLocation>
        <location evidence="1">Nucleus membrane</location>
    </subcellularLocation>
</comment>
<dbReference type="Pfam" id="PF00435">
    <property type="entry name" value="Spectrin"/>
    <property type="match status" value="1"/>
</dbReference>
<accession>A0A6P8YX32</accession>
<evidence type="ECO:0000256" key="2">
    <source>
        <dbReference type="ARBA" id="ARBA00022553"/>
    </source>
</evidence>
<dbReference type="GeneID" id="117645652"/>
<reference evidence="8" key="1">
    <citation type="submission" date="2025-08" db="UniProtKB">
        <authorList>
            <consortium name="RefSeq"/>
        </authorList>
    </citation>
    <scope>IDENTIFICATION</scope>
    <source>
        <tissue evidence="8">Total insect</tissue>
    </source>
</reference>
<sequence>MEEKDRDLKRARTVRSDYVRDVDAVTAWIQRAELRVQDRSAEPQVLRDHLQQVQAEIGATEDRLERLSRNARTIAENTQDEAEKARVQATVRTLTEQLQQVRTWLHDKKQQVGDSLDAWARFMSLHQAVLAWVEEHTKFLATPLQLSSLTQARQRLHDYSTALRSSKQAGKNLSDMSRELEQIGQVTAVGDLPEKLQAAEEAKMKVEALLLERNALLQETSEEWERCERKMKDVRSWMEKTQQSLDSPQNRKRPLRDQHANREKMLADASTQKTKIALSVEKLQIHFRSGVGGNGKVTEEASQLINELDRLMNDIKEQTTTLEACLSQIDQYQHEIQQLRTQIVSVEAQLRSALSPNYSPHDRDRALHDQNACRERINALQNKITARNERVKLLAQRGTPDTDPLD</sequence>
<name>A0A6P8YX32_THRPL</name>
<keyword evidence="3" id="KW-0677">Repeat</keyword>
<dbReference type="Gene3D" id="1.10.287.1490">
    <property type="match status" value="1"/>
</dbReference>
<evidence type="ECO:0000256" key="5">
    <source>
        <dbReference type="ARBA" id="ARBA00023242"/>
    </source>
</evidence>
<feature type="coiled-coil region" evidence="6">
    <location>
        <begin position="50"/>
        <end position="77"/>
    </location>
</feature>
<dbReference type="RefSeq" id="XP_034241826.1">
    <property type="nucleotide sequence ID" value="XM_034385935.1"/>
</dbReference>
<evidence type="ECO:0000313" key="8">
    <source>
        <dbReference type="RefSeq" id="XP_034241826.1"/>
    </source>
</evidence>
<protein>
    <submittedName>
        <fullName evidence="8">ERC protein 2-like isoform X4</fullName>
    </submittedName>
</protein>
<evidence type="ECO:0000313" key="7">
    <source>
        <dbReference type="Proteomes" id="UP000515158"/>
    </source>
</evidence>
<dbReference type="AlphaFoldDB" id="A0A6P8YX32"/>
<evidence type="ECO:0000256" key="1">
    <source>
        <dbReference type="ARBA" id="ARBA00004126"/>
    </source>
</evidence>
<feature type="coiled-coil region" evidence="6">
    <location>
        <begin position="294"/>
        <end position="349"/>
    </location>
</feature>
<dbReference type="SUPFAM" id="SSF46966">
    <property type="entry name" value="Spectrin repeat"/>
    <property type="match status" value="3"/>
</dbReference>
<keyword evidence="5" id="KW-0539">Nucleus</keyword>
<organism evidence="8">
    <name type="scientific">Thrips palmi</name>
    <name type="common">Melon thrips</name>
    <dbReference type="NCBI Taxonomy" id="161013"/>
    <lineage>
        <taxon>Eukaryota</taxon>
        <taxon>Metazoa</taxon>
        <taxon>Ecdysozoa</taxon>
        <taxon>Arthropoda</taxon>
        <taxon>Hexapoda</taxon>
        <taxon>Insecta</taxon>
        <taxon>Pterygota</taxon>
        <taxon>Neoptera</taxon>
        <taxon>Paraneoptera</taxon>
        <taxon>Thysanoptera</taxon>
        <taxon>Terebrantia</taxon>
        <taxon>Thripoidea</taxon>
        <taxon>Thripidae</taxon>
        <taxon>Thrips</taxon>
    </lineage>
</organism>
<dbReference type="GO" id="GO:0031965">
    <property type="term" value="C:nuclear membrane"/>
    <property type="evidence" value="ECO:0007669"/>
    <property type="project" value="UniProtKB-SubCell"/>
</dbReference>
<evidence type="ECO:0000256" key="6">
    <source>
        <dbReference type="SAM" id="Coils"/>
    </source>
</evidence>
<dbReference type="Proteomes" id="UP000515158">
    <property type="component" value="Unplaced"/>
</dbReference>
<keyword evidence="7" id="KW-1185">Reference proteome</keyword>
<evidence type="ECO:0000256" key="4">
    <source>
        <dbReference type="ARBA" id="ARBA00023136"/>
    </source>
</evidence>
<proteinExistence type="predicted"/>
<dbReference type="InterPro" id="IPR018159">
    <property type="entry name" value="Spectrin/alpha-actinin"/>
</dbReference>